<dbReference type="InterPro" id="IPR053135">
    <property type="entry name" value="AKR2_Oxidoreductase"/>
</dbReference>
<evidence type="ECO:0000259" key="1">
    <source>
        <dbReference type="Pfam" id="PF00248"/>
    </source>
</evidence>
<protein>
    <submittedName>
        <fullName evidence="2">Aldo/keto reductase</fullName>
    </submittedName>
</protein>
<dbReference type="EMBL" id="NOKA02000109">
    <property type="protein sequence ID" value="RDY27372.1"/>
    <property type="molecule type" value="Genomic_DNA"/>
</dbReference>
<gene>
    <name evidence="2" type="ORF">CG710_020715</name>
</gene>
<evidence type="ECO:0000313" key="2">
    <source>
        <dbReference type="EMBL" id="RDY27372.1"/>
    </source>
</evidence>
<dbReference type="InterPro" id="IPR023210">
    <property type="entry name" value="NADP_OxRdtase_dom"/>
</dbReference>
<dbReference type="Proteomes" id="UP000216411">
    <property type="component" value="Unassembled WGS sequence"/>
</dbReference>
<sequence>MIINIAQVNCYLLMEDGICYNSKKGVIMAKLCLGTVQFGMQYGIYNKYGQPSMEDCFEMFDIALDSGINKIDTAAAYGIAEELIGKYVHRRGKSNDLEIISKLRPNVLDVESGTPQQIIRAQAVRSLRRMNIELLDGYLLHTPEYIYNSDILEGLQNIKKEGLVKNIGVSIYDIKEGDAAINTGIVDYIQLPYSVFDQRGMIDEFFVKAKQSNITIYCRSAFLQGLILMNENEIPMHLIDAKKYVTIFNELVQKYDVNAIDTLIHFVYDNEYIDYLVFGVDTKEQLKYDIEAVKKKSMPVELMTEIEDKLKNIGKSIIIPSLWKKN</sequence>
<keyword evidence="3" id="KW-1185">Reference proteome</keyword>
<comment type="caution">
    <text evidence="2">The sequence shown here is derived from an EMBL/GenBank/DDBJ whole genome shotgun (WGS) entry which is preliminary data.</text>
</comment>
<evidence type="ECO:0000313" key="3">
    <source>
        <dbReference type="Proteomes" id="UP000216411"/>
    </source>
</evidence>
<dbReference type="InterPro" id="IPR020471">
    <property type="entry name" value="AKR"/>
</dbReference>
<name>A0A371J3K6_9FIRM</name>
<dbReference type="Pfam" id="PF00248">
    <property type="entry name" value="Aldo_ket_red"/>
    <property type="match status" value="1"/>
</dbReference>
<dbReference type="SUPFAM" id="SSF51430">
    <property type="entry name" value="NAD(P)-linked oxidoreductase"/>
    <property type="match status" value="1"/>
</dbReference>
<dbReference type="InterPro" id="IPR036812">
    <property type="entry name" value="NAD(P)_OxRdtase_dom_sf"/>
</dbReference>
<dbReference type="PRINTS" id="PR00069">
    <property type="entry name" value="ALDKETRDTASE"/>
</dbReference>
<feature type="domain" description="NADP-dependent oxidoreductase" evidence="1">
    <location>
        <begin position="30"/>
        <end position="308"/>
    </location>
</feature>
<dbReference type="OrthoDB" id="9773828at2"/>
<organism evidence="2 3">
    <name type="scientific">Lachnotalea glycerini</name>
    <dbReference type="NCBI Taxonomy" id="1763509"/>
    <lineage>
        <taxon>Bacteria</taxon>
        <taxon>Bacillati</taxon>
        <taxon>Bacillota</taxon>
        <taxon>Clostridia</taxon>
        <taxon>Lachnospirales</taxon>
        <taxon>Lachnospiraceae</taxon>
        <taxon>Lachnotalea</taxon>
    </lineage>
</organism>
<dbReference type="PANTHER" id="PTHR43312:SF1">
    <property type="entry name" value="NADP-DEPENDENT OXIDOREDUCTASE DOMAIN-CONTAINING PROTEIN"/>
    <property type="match status" value="1"/>
</dbReference>
<accession>A0A371J3K6</accession>
<dbReference type="PANTHER" id="PTHR43312">
    <property type="entry name" value="D-THREO-ALDOSE 1-DEHYDROGENASE"/>
    <property type="match status" value="1"/>
</dbReference>
<dbReference type="AlphaFoldDB" id="A0A371J3K6"/>
<proteinExistence type="predicted"/>
<dbReference type="CDD" id="cd19097">
    <property type="entry name" value="AKR_unchar"/>
    <property type="match status" value="1"/>
</dbReference>
<dbReference type="Gene3D" id="3.20.20.100">
    <property type="entry name" value="NADP-dependent oxidoreductase domain"/>
    <property type="match status" value="1"/>
</dbReference>
<reference evidence="2 3" key="1">
    <citation type="journal article" date="2017" name="Genome Announc.">
        <title>Draft Genome Sequence of a Sporulating and Motile Strain of Lachnotalea glycerini Isolated from Water in Quebec City, Canada.</title>
        <authorList>
            <person name="Maheux A.F."/>
            <person name="Boudreau D.K."/>
            <person name="Berube E."/>
            <person name="Boissinot M."/>
            <person name="Raymond F."/>
            <person name="Brodeur S."/>
            <person name="Corbeil J."/>
            <person name="Isabel S."/>
            <person name="Omar R.F."/>
            <person name="Bergeron M.G."/>
        </authorList>
    </citation>
    <scope>NUCLEOTIDE SEQUENCE [LARGE SCALE GENOMIC DNA]</scope>
    <source>
        <strain evidence="2 3">CCRI-19302</strain>
    </source>
</reference>
<dbReference type="GO" id="GO:0016491">
    <property type="term" value="F:oxidoreductase activity"/>
    <property type="evidence" value="ECO:0007669"/>
    <property type="project" value="InterPro"/>
</dbReference>